<organism evidence="3 4">
    <name type="scientific">Actinomycetospora endophytica</name>
    <dbReference type="NCBI Taxonomy" id="2291215"/>
    <lineage>
        <taxon>Bacteria</taxon>
        <taxon>Bacillati</taxon>
        <taxon>Actinomycetota</taxon>
        <taxon>Actinomycetes</taxon>
        <taxon>Pseudonocardiales</taxon>
        <taxon>Pseudonocardiaceae</taxon>
        <taxon>Actinomycetospora</taxon>
    </lineage>
</organism>
<keyword evidence="2" id="KW-0472">Membrane</keyword>
<evidence type="ECO:0000313" key="3">
    <source>
        <dbReference type="EMBL" id="MCD2192980.1"/>
    </source>
</evidence>
<sequence>MNRHEHEGPPMVDVEADDGPSRLVRVRSFVAHHPLLLGGPLIAVAIGAGFTDAQQSSVVSLAAVVVFIVVQLFTLAHDDRLCLRCLAESPADPARAVERRRRWLRLFHSATTASGVAVLVVVAAVGVTAGLLIRPGWGDLVLVLPLGTMALTVVHRRIEPWCPYCGWGRDDDGEDTPEPTPDPDVAAPLSR</sequence>
<gene>
    <name evidence="3" type="ORF">LQ327_06205</name>
</gene>
<keyword evidence="4" id="KW-1185">Reference proteome</keyword>
<keyword evidence="2" id="KW-0812">Transmembrane</keyword>
<evidence type="ECO:0000256" key="2">
    <source>
        <dbReference type="SAM" id="Phobius"/>
    </source>
</evidence>
<proteinExistence type="predicted"/>
<name>A0ABS8P604_9PSEU</name>
<feature type="transmembrane region" description="Helical" evidence="2">
    <location>
        <begin position="106"/>
        <end position="131"/>
    </location>
</feature>
<feature type="transmembrane region" description="Helical" evidence="2">
    <location>
        <begin position="29"/>
        <end position="50"/>
    </location>
</feature>
<protein>
    <recommendedName>
        <fullName evidence="5">Integral membrane protein</fullName>
    </recommendedName>
</protein>
<feature type="transmembrane region" description="Helical" evidence="2">
    <location>
        <begin position="137"/>
        <end position="154"/>
    </location>
</feature>
<dbReference type="RefSeq" id="WP_230730637.1">
    <property type="nucleotide sequence ID" value="NZ_JAJNDB010000001.1"/>
</dbReference>
<evidence type="ECO:0000256" key="1">
    <source>
        <dbReference type="SAM" id="MobiDB-lite"/>
    </source>
</evidence>
<keyword evidence="2" id="KW-1133">Transmembrane helix</keyword>
<dbReference type="Proteomes" id="UP001199469">
    <property type="component" value="Unassembled WGS sequence"/>
</dbReference>
<comment type="caution">
    <text evidence="3">The sequence shown here is derived from an EMBL/GenBank/DDBJ whole genome shotgun (WGS) entry which is preliminary data.</text>
</comment>
<accession>A0ABS8P604</accession>
<evidence type="ECO:0008006" key="5">
    <source>
        <dbReference type="Google" id="ProtNLM"/>
    </source>
</evidence>
<dbReference type="EMBL" id="JAJNDB010000001">
    <property type="protein sequence ID" value="MCD2192980.1"/>
    <property type="molecule type" value="Genomic_DNA"/>
</dbReference>
<feature type="region of interest" description="Disordered" evidence="1">
    <location>
        <begin position="170"/>
        <end position="191"/>
    </location>
</feature>
<feature type="transmembrane region" description="Helical" evidence="2">
    <location>
        <begin position="56"/>
        <end position="76"/>
    </location>
</feature>
<evidence type="ECO:0000313" key="4">
    <source>
        <dbReference type="Proteomes" id="UP001199469"/>
    </source>
</evidence>
<reference evidence="3 4" key="1">
    <citation type="submission" date="2021-11" db="EMBL/GenBank/DDBJ databases">
        <title>Draft genome sequence of Actinomycetospora sp. SF1 isolated from the rhizosphere soil.</title>
        <authorList>
            <person name="Duangmal K."/>
            <person name="Chantavorakit T."/>
        </authorList>
    </citation>
    <scope>NUCLEOTIDE SEQUENCE [LARGE SCALE GENOMIC DNA]</scope>
    <source>
        <strain evidence="3 4">TBRC 5722</strain>
    </source>
</reference>